<sequence length="86" mass="10315">MTQSKIYQIQINQELFSAWMSYGKEFECVAAVIQNDMELSTEQLNEWFISTNTFLRKKQRHLTPQQMQHLLELRNQTIQHIKSINN</sequence>
<dbReference type="Proteomes" id="UP000219922">
    <property type="component" value="Unassembled WGS sequence"/>
</dbReference>
<comment type="caution">
    <text evidence="1">The sequence shown here is derived from an EMBL/GenBank/DDBJ whole genome shotgun (WGS) entry which is preliminary data.</text>
</comment>
<proteinExistence type="predicted"/>
<gene>
    <name evidence="1" type="ORF">CON36_35245</name>
</gene>
<accession>A0A9X6SSF1</accession>
<organism evidence="1 2">
    <name type="scientific">Bacillus cereus</name>
    <dbReference type="NCBI Taxonomy" id="1396"/>
    <lineage>
        <taxon>Bacteria</taxon>
        <taxon>Bacillati</taxon>
        <taxon>Bacillota</taxon>
        <taxon>Bacilli</taxon>
        <taxon>Bacillales</taxon>
        <taxon>Bacillaceae</taxon>
        <taxon>Bacillus</taxon>
        <taxon>Bacillus cereus group</taxon>
    </lineage>
</organism>
<evidence type="ECO:0000313" key="1">
    <source>
        <dbReference type="EMBL" id="PDZ94164.1"/>
    </source>
</evidence>
<dbReference type="EMBL" id="NVMX01000246">
    <property type="protein sequence ID" value="PDZ94164.1"/>
    <property type="molecule type" value="Genomic_DNA"/>
</dbReference>
<dbReference type="RefSeq" id="WP_098007244.1">
    <property type="nucleotide sequence ID" value="NZ_NUJB01000036.1"/>
</dbReference>
<dbReference type="AlphaFoldDB" id="A0A9X6SSF1"/>
<protein>
    <submittedName>
        <fullName evidence="1">Uncharacterized protein</fullName>
    </submittedName>
</protein>
<name>A0A9X6SSF1_BACCE</name>
<evidence type="ECO:0000313" key="2">
    <source>
        <dbReference type="Proteomes" id="UP000219922"/>
    </source>
</evidence>
<reference evidence="1 2" key="1">
    <citation type="submission" date="2017-09" db="EMBL/GenBank/DDBJ databases">
        <title>Large-scale bioinformatics analysis of Bacillus genomes uncovers conserved roles of natural products in bacterial physiology.</title>
        <authorList>
            <consortium name="Agbiome Team Llc"/>
            <person name="Bleich R.M."/>
            <person name="Grubbs K.J."/>
            <person name="Santa Maria K.C."/>
            <person name="Allen S.E."/>
            <person name="Farag S."/>
            <person name="Shank E.A."/>
            <person name="Bowers A."/>
        </authorList>
    </citation>
    <scope>NUCLEOTIDE SEQUENCE [LARGE SCALE GENOMIC DNA]</scope>
    <source>
        <strain evidence="1 2">AFS092789</strain>
    </source>
</reference>